<comment type="caution">
    <text evidence="1">The sequence shown here is derived from an EMBL/GenBank/DDBJ whole genome shotgun (WGS) entry which is preliminary data.</text>
</comment>
<protein>
    <submittedName>
        <fullName evidence="1">Uncharacterized protein</fullName>
    </submittedName>
</protein>
<feature type="non-terminal residue" evidence="1">
    <location>
        <position position="14"/>
    </location>
</feature>
<keyword evidence="2" id="KW-1185">Reference proteome</keyword>
<dbReference type="EMBL" id="BQXS01000689">
    <property type="protein sequence ID" value="GKT29147.1"/>
    <property type="molecule type" value="Genomic_DNA"/>
</dbReference>
<organism evidence="1 2">
    <name type="scientific">Aduncisulcus paluster</name>
    <dbReference type="NCBI Taxonomy" id="2918883"/>
    <lineage>
        <taxon>Eukaryota</taxon>
        <taxon>Metamonada</taxon>
        <taxon>Carpediemonas-like organisms</taxon>
        <taxon>Aduncisulcus</taxon>
    </lineage>
</organism>
<evidence type="ECO:0000313" key="1">
    <source>
        <dbReference type="EMBL" id="GKT29147.1"/>
    </source>
</evidence>
<gene>
    <name evidence="1" type="ORF">ADUPG1_001064</name>
</gene>
<dbReference type="Proteomes" id="UP001057375">
    <property type="component" value="Unassembled WGS sequence"/>
</dbReference>
<name>A0ABQ5K9A8_9EUKA</name>
<evidence type="ECO:0000313" key="2">
    <source>
        <dbReference type="Proteomes" id="UP001057375"/>
    </source>
</evidence>
<accession>A0ABQ5K9A8</accession>
<sequence length="14" mass="1615">MEIQLRWLVSGLAV</sequence>
<proteinExistence type="predicted"/>
<reference evidence="1" key="1">
    <citation type="submission" date="2022-03" db="EMBL/GenBank/DDBJ databases">
        <title>Draft genome sequence of Aduncisulcus paluster, a free-living microaerophilic Fornicata.</title>
        <authorList>
            <person name="Yuyama I."/>
            <person name="Kume K."/>
            <person name="Tamura T."/>
            <person name="Inagaki Y."/>
            <person name="Hashimoto T."/>
        </authorList>
    </citation>
    <scope>NUCLEOTIDE SEQUENCE</scope>
    <source>
        <strain evidence="1">NY0171</strain>
    </source>
</reference>